<dbReference type="CDD" id="cd06257">
    <property type="entry name" value="DnaJ"/>
    <property type="match status" value="1"/>
</dbReference>
<protein>
    <submittedName>
        <fullName evidence="3">Molecular chaperone DjlA</fullName>
    </submittedName>
</protein>
<evidence type="ECO:0000259" key="2">
    <source>
        <dbReference type="PROSITE" id="PS50076"/>
    </source>
</evidence>
<dbReference type="Gene3D" id="1.10.287.110">
    <property type="entry name" value="DnaJ domain"/>
    <property type="match status" value="1"/>
</dbReference>
<dbReference type="Proteomes" id="UP001595457">
    <property type="component" value="Unassembled WGS sequence"/>
</dbReference>
<dbReference type="Gene3D" id="1.10.3680.10">
    <property type="entry name" value="TerB-like"/>
    <property type="match status" value="1"/>
</dbReference>
<accession>A0ABV7AQY9</accession>
<dbReference type="SUPFAM" id="SSF158682">
    <property type="entry name" value="TerB-like"/>
    <property type="match status" value="1"/>
</dbReference>
<dbReference type="RefSeq" id="WP_377813351.1">
    <property type="nucleotide sequence ID" value="NZ_JBHRSJ010000010.1"/>
</dbReference>
<keyword evidence="1" id="KW-0143">Chaperone</keyword>
<name>A0ABV7AQY9_9GAMM</name>
<reference evidence="4" key="1">
    <citation type="journal article" date="2019" name="Int. J. Syst. Evol. Microbiol.">
        <title>The Global Catalogue of Microorganisms (GCM) 10K type strain sequencing project: providing services to taxonomists for standard genome sequencing and annotation.</title>
        <authorList>
            <consortium name="The Broad Institute Genomics Platform"/>
            <consortium name="The Broad Institute Genome Sequencing Center for Infectious Disease"/>
            <person name="Wu L."/>
            <person name="Ma J."/>
        </authorList>
    </citation>
    <scope>NUCLEOTIDE SEQUENCE [LARGE SCALE GENOMIC DNA]</scope>
    <source>
        <strain evidence="4">KCTC 62195</strain>
    </source>
</reference>
<sequence>MVWPLTLLGALVGLLLASIPCALLGVLLGQMLDRCLELESWASLGERLGLREAYGEAELLFHLLGCLARSGGAMADVHWRQARGEMERLCLDAVARRRADAAFAHGRLEHERLRRTLRRLGARGEALLRACWRMAWVDGRVSAGERELILLWGRWLGLDVARVEALGRDYEPAPAQPDDPDYRRALALLGVGADSEPAAIRRAYRRLLSRHHPDKLCGAGASAAKIAEATALTGELHAAYALVRQRRGF</sequence>
<dbReference type="EMBL" id="JBHRSJ010000010">
    <property type="protein sequence ID" value="MFC2971705.1"/>
    <property type="molecule type" value="Genomic_DNA"/>
</dbReference>
<proteinExistence type="predicted"/>
<dbReference type="InterPro" id="IPR001623">
    <property type="entry name" value="DnaJ_domain"/>
</dbReference>
<dbReference type="SUPFAM" id="SSF46565">
    <property type="entry name" value="Chaperone J-domain"/>
    <property type="match status" value="1"/>
</dbReference>
<organism evidence="3 4">
    <name type="scientific">Azotobacter bryophylli</name>
    <dbReference type="NCBI Taxonomy" id="1986537"/>
    <lineage>
        <taxon>Bacteria</taxon>
        <taxon>Pseudomonadati</taxon>
        <taxon>Pseudomonadota</taxon>
        <taxon>Gammaproteobacteria</taxon>
        <taxon>Pseudomonadales</taxon>
        <taxon>Pseudomonadaceae</taxon>
        <taxon>Azotobacter</taxon>
    </lineage>
</organism>
<feature type="domain" description="J" evidence="2">
    <location>
        <begin position="184"/>
        <end position="248"/>
    </location>
</feature>
<dbReference type="SMART" id="SM00271">
    <property type="entry name" value="DnaJ"/>
    <property type="match status" value="1"/>
</dbReference>
<evidence type="ECO:0000256" key="1">
    <source>
        <dbReference type="ARBA" id="ARBA00023186"/>
    </source>
</evidence>
<dbReference type="InterPro" id="IPR036869">
    <property type="entry name" value="J_dom_sf"/>
</dbReference>
<evidence type="ECO:0000313" key="3">
    <source>
        <dbReference type="EMBL" id="MFC2971705.1"/>
    </source>
</evidence>
<keyword evidence="4" id="KW-1185">Reference proteome</keyword>
<comment type="caution">
    <text evidence="3">The sequence shown here is derived from an EMBL/GenBank/DDBJ whole genome shotgun (WGS) entry which is preliminary data.</text>
</comment>
<evidence type="ECO:0000313" key="4">
    <source>
        <dbReference type="Proteomes" id="UP001595457"/>
    </source>
</evidence>
<gene>
    <name evidence="3" type="ORF">ACFOJE_05680</name>
</gene>
<dbReference type="InterPro" id="IPR029024">
    <property type="entry name" value="TerB-like"/>
</dbReference>
<dbReference type="PROSITE" id="PS50076">
    <property type="entry name" value="DNAJ_2"/>
    <property type="match status" value="1"/>
</dbReference>